<keyword evidence="3 11" id="KW-0235">DNA replication</keyword>
<gene>
    <name evidence="17" type="ORF">FA13DRAFT_1658806</name>
</gene>
<dbReference type="PANTHER" id="PTHR13980">
    <property type="entry name" value="CDC68 RELATED"/>
    <property type="match status" value="1"/>
</dbReference>
<feature type="compositionally biased region" description="Acidic residues" evidence="13">
    <location>
        <begin position="954"/>
        <end position="994"/>
    </location>
</feature>
<comment type="subunit">
    <text evidence="11">Component of the FACT complex.</text>
</comment>
<feature type="compositionally biased region" description="Basic and acidic residues" evidence="13">
    <location>
        <begin position="1015"/>
        <end position="1034"/>
    </location>
</feature>
<evidence type="ECO:0000313" key="17">
    <source>
        <dbReference type="EMBL" id="TEB36014.1"/>
    </source>
</evidence>
<evidence type="ECO:0000256" key="11">
    <source>
        <dbReference type="RuleBase" id="RU367052"/>
    </source>
</evidence>
<dbReference type="Pfam" id="PF14826">
    <property type="entry name" value="FACT-Spt16_Nlob"/>
    <property type="match status" value="1"/>
</dbReference>
<dbReference type="InterPro" id="IPR000994">
    <property type="entry name" value="Pept_M24"/>
</dbReference>
<evidence type="ECO:0000256" key="12">
    <source>
        <dbReference type="SAM" id="Coils"/>
    </source>
</evidence>
<evidence type="ECO:0000256" key="2">
    <source>
        <dbReference type="ARBA" id="ARBA00022454"/>
    </source>
</evidence>
<dbReference type="GO" id="GO:0010468">
    <property type="term" value="P:regulation of gene expression"/>
    <property type="evidence" value="ECO:0007669"/>
    <property type="project" value="UniProtKB-ARBA"/>
</dbReference>
<dbReference type="InterPro" id="IPR013953">
    <property type="entry name" value="FACT_SPT16_M"/>
</dbReference>
<keyword evidence="2 11" id="KW-0158">Chromosome</keyword>
<dbReference type="Pfam" id="PF08512">
    <property type="entry name" value="Rttp106-like_middle"/>
    <property type="match status" value="1"/>
</dbReference>
<dbReference type="Pfam" id="PF00557">
    <property type="entry name" value="Peptidase_M24"/>
    <property type="match status" value="1"/>
</dbReference>
<dbReference type="SUPFAM" id="SSF55920">
    <property type="entry name" value="Creatinase/aminopeptidase"/>
    <property type="match status" value="1"/>
</dbReference>
<dbReference type="InterPro" id="IPR040258">
    <property type="entry name" value="Spt16"/>
</dbReference>
<dbReference type="Gene3D" id="2.30.29.150">
    <property type="match status" value="1"/>
</dbReference>
<dbReference type="SMART" id="SM01287">
    <property type="entry name" value="Rtt106"/>
    <property type="match status" value="1"/>
</dbReference>
<dbReference type="GO" id="GO:0006368">
    <property type="term" value="P:transcription elongation by RNA polymerase II"/>
    <property type="evidence" value="ECO:0007669"/>
    <property type="project" value="TreeGrafter"/>
</dbReference>
<sequence>MLVELNKSAYAARVKRIYEAWNNASKNDDYASISDADALLLVAGDPAAEDEAMRKGTCFQQWLLGYEFPSTLILFQKDKIAVLCSASKAKILAQVQNVQGVPSMTIYAQAKAKEAANDAITNFLALYGSAHRVGTLMKETHSGKLVSEWQKLVSELNPKPEPMEMGPAVSSLMAVKDTDELKLVQTAATLTSTLLKHHVAPKLESILDRESKVTHETLSVQIEARLGSGEGDNAKGPDMKVWGKGKDLTNIDWQSAEFCYPPIIISKSSKSGYDLRYTIDSTEDNIAHKGVLLVSFGLRYKSYSTNIGRTFIVDPNPQQEAQYNLLLSLQSELLSFMKDGVAARDVYLHAVDFVRVRKPELEKHFVKTVGFGMGMEFRDATYVLSPKNARQLKTNMIFNLGLGFSDLTDTNGQKYALHIVDTVRVDANKSVLLTDGVKQSKETLFFLDAGSEVEVTKKPATKSRANGSPAKAKTIGGKVLRNPRRAVQDEVHQTAAARLMEHQRELHERLQEEGLAKWSEGGSSTSGKEGKGWKKYQSYKGEGGLPDEVERLRIFVDRKAQSVILPIHGFAVPFHINTIKNASKSDEGDFTYLRINFQTPGQLAGKKEDTPFEDPDATFIRSVSYRSPDGHRFDNLVKQITELKKEANKREQQKKEMADVIEQGALVELKGRRPYKLQEVFVRPALDGKRLPGEVEIHSNGVRYQSVGSQRLDILFSNVKHLFFQPCDHELLVIVHLHLRAPIMIGKKKTFDVQFFREATDVQFDETGNRKRKHRYGDEDEIEMEQQERKRRAMLNKEVKAFAEKIAEAASNSLGETLELDIPFRELSFEGVPFRTNVRLQPTTECLVHLSDTPFLVVTLAEIEIASLERVQYGLKQFDLVFIFKDFTKAPLHINSISSAQMDDVKNWLDSVDIPMAERPVNLNWGPLMKHVNENPYEFFREGGWSFLGGAPGAEEEQSESSDEESEFEVESADAFSEESSADDSEFDDGDDSDASGSDFGDGSESDDGEDWDELERKAARDDLKRNDPRRKNDSDDDDRPKKKAAPKGKANGKPKKR</sequence>
<dbReference type="FunFam" id="2.30.29.150:FF:000002">
    <property type="entry name" value="FACT complex subunit SPT16"/>
    <property type="match status" value="1"/>
</dbReference>
<dbReference type="OrthoDB" id="10251642at2759"/>
<dbReference type="GO" id="GO:0006281">
    <property type="term" value="P:DNA repair"/>
    <property type="evidence" value="ECO:0007669"/>
    <property type="project" value="UniProtKB-UniRule"/>
</dbReference>
<evidence type="ECO:0000259" key="16">
    <source>
        <dbReference type="SMART" id="SM01287"/>
    </source>
</evidence>
<evidence type="ECO:0000259" key="14">
    <source>
        <dbReference type="SMART" id="SM01285"/>
    </source>
</evidence>
<evidence type="ECO:0000256" key="9">
    <source>
        <dbReference type="ARBA" id="ARBA00023242"/>
    </source>
</evidence>
<dbReference type="FunFam" id="2.30.29.30:FF:000017">
    <property type="entry name" value="FACT complex subunit SPT16"/>
    <property type="match status" value="1"/>
</dbReference>
<keyword evidence="8 11" id="KW-0234">DNA repair</keyword>
<dbReference type="InterPro" id="IPR013719">
    <property type="entry name" value="RTT106/SPT16-like_middle_dom"/>
</dbReference>
<dbReference type="Gene3D" id="3.90.230.10">
    <property type="entry name" value="Creatinase/methionine aminopeptidase superfamily"/>
    <property type="match status" value="1"/>
</dbReference>
<protein>
    <recommendedName>
        <fullName evidence="11">FACT complex subunit</fullName>
    </recommendedName>
</protein>
<evidence type="ECO:0000256" key="8">
    <source>
        <dbReference type="ARBA" id="ARBA00023204"/>
    </source>
</evidence>
<comment type="function">
    <text evidence="10 11">Component of the FACT complex, a general chromatin factor that acts to reorganize nucleosomes. The FACT complex is involved in multiple processes that require DNA as a template such as mRNA elongation, DNA replication and DNA repair. During transcription elongation the FACT complex acts as a histone chaperone that both destabilizes and restores nucleosomal structure. It facilitates the passage of RNA polymerase II and transcription by promoting the dissociation of one histone H2A-H2B dimer from the nucleosome, then subsequently promotes the reestablishment of the nucleosome following the passage of RNA polymerase II.</text>
</comment>
<dbReference type="GO" id="GO:0006260">
    <property type="term" value="P:DNA replication"/>
    <property type="evidence" value="ECO:0007669"/>
    <property type="project" value="UniProtKB-KW"/>
</dbReference>
<accession>A0A4Y7TPY7</accession>
<proteinExistence type="inferred from homology"/>
<dbReference type="Gene3D" id="2.30.29.210">
    <property type="entry name" value="FACT complex subunit Spt16p/Cdc68p"/>
    <property type="match status" value="1"/>
</dbReference>
<feature type="domain" description="Histone chaperone RTT106/FACT complex subunit SPT16-like middle" evidence="16">
    <location>
        <begin position="829"/>
        <end position="919"/>
    </location>
</feature>
<feature type="coiled-coil region" evidence="12">
    <location>
        <begin position="633"/>
        <end position="663"/>
    </location>
</feature>
<dbReference type="Pfam" id="PF08644">
    <property type="entry name" value="SPT16"/>
    <property type="match status" value="1"/>
</dbReference>
<reference evidence="17 18" key="1">
    <citation type="journal article" date="2019" name="Nat. Ecol. Evol.">
        <title>Megaphylogeny resolves global patterns of mushroom evolution.</title>
        <authorList>
            <person name="Varga T."/>
            <person name="Krizsan K."/>
            <person name="Foldi C."/>
            <person name="Dima B."/>
            <person name="Sanchez-Garcia M."/>
            <person name="Sanchez-Ramirez S."/>
            <person name="Szollosi G.J."/>
            <person name="Szarkandi J.G."/>
            <person name="Papp V."/>
            <person name="Albert L."/>
            <person name="Andreopoulos W."/>
            <person name="Angelini C."/>
            <person name="Antonin V."/>
            <person name="Barry K.W."/>
            <person name="Bougher N.L."/>
            <person name="Buchanan P."/>
            <person name="Buyck B."/>
            <person name="Bense V."/>
            <person name="Catcheside P."/>
            <person name="Chovatia M."/>
            <person name="Cooper J."/>
            <person name="Damon W."/>
            <person name="Desjardin D."/>
            <person name="Finy P."/>
            <person name="Geml J."/>
            <person name="Haridas S."/>
            <person name="Hughes K."/>
            <person name="Justo A."/>
            <person name="Karasinski D."/>
            <person name="Kautmanova I."/>
            <person name="Kiss B."/>
            <person name="Kocsube S."/>
            <person name="Kotiranta H."/>
            <person name="LaButti K.M."/>
            <person name="Lechner B.E."/>
            <person name="Liimatainen K."/>
            <person name="Lipzen A."/>
            <person name="Lukacs Z."/>
            <person name="Mihaltcheva S."/>
            <person name="Morgado L.N."/>
            <person name="Niskanen T."/>
            <person name="Noordeloos M.E."/>
            <person name="Ohm R.A."/>
            <person name="Ortiz-Santana B."/>
            <person name="Ovrebo C."/>
            <person name="Racz N."/>
            <person name="Riley R."/>
            <person name="Savchenko A."/>
            <person name="Shiryaev A."/>
            <person name="Soop K."/>
            <person name="Spirin V."/>
            <person name="Szebenyi C."/>
            <person name="Tomsovsky M."/>
            <person name="Tulloss R.E."/>
            <person name="Uehling J."/>
            <person name="Grigoriev I.V."/>
            <person name="Vagvolgyi C."/>
            <person name="Papp T."/>
            <person name="Martin F.M."/>
            <person name="Miettinen O."/>
            <person name="Hibbett D.S."/>
            <person name="Nagy L.G."/>
        </authorList>
    </citation>
    <scope>NUCLEOTIDE SEQUENCE [LARGE SCALE GENOMIC DNA]</scope>
    <source>
        <strain evidence="17 18">FP101781</strain>
    </source>
</reference>
<evidence type="ECO:0000256" key="7">
    <source>
        <dbReference type="ARBA" id="ARBA00023163"/>
    </source>
</evidence>
<feature type="region of interest" description="Disordered" evidence="13">
    <location>
        <begin position="948"/>
        <end position="1058"/>
    </location>
</feature>
<comment type="subcellular location">
    <subcellularLocation>
        <location evidence="11">Nucleus</location>
    </subcellularLocation>
    <subcellularLocation>
        <location evidence="11">Chromosome</location>
    </subcellularLocation>
</comment>
<comment type="caution">
    <text evidence="17">The sequence shown here is derived from an EMBL/GenBank/DDBJ whole genome shotgun (WGS) entry which is preliminary data.</text>
</comment>
<keyword evidence="6 12" id="KW-0175">Coiled coil</keyword>
<dbReference type="GO" id="GO:0031491">
    <property type="term" value="F:nucleosome binding"/>
    <property type="evidence" value="ECO:0007669"/>
    <property type="project" value="TreeGrafter"/>
</dbReference>
<dbReference type="InterPro" id="IPR048969">
    <property type="entry name" value="FACT_SPT16_C"/>
</dbReference>
<evidence type="ECO:0000256" key="5">
    <source>
        <dbReference type="ARBA" id="ARBA00023015"/>
    </source>
</evidence>
<keyword evidence="7 11" id="KW-0804">Transcription</keyword>
<keyword evidence="4 11" id="KW-0227">DNA damage</keyword>
<dbReference type="STRING" id="71717.A0A4Y7TPY7"/>
<dbReference type="SMART" id="SM01286">
    <property type="entry name" value="SPT16"/>
    <property type="match status" value="1"/>
</dbReference>
<name>A0A4Y7TPY7_COPMI</name>
<dbReference type="Pfam" id="PF24824">
    <property type="entry name" value="PH_SPT16"/>
    <property type="match status" value="1"/>
</dbReference>
<dbReference type="InterPro" id="IPR029149">
    <property type="entry name" value="Creatin/AminoP/Spt16_N"/>
</dbReference>
<evidence type="ECO:0000313" key="18">
    <source>
        <dbReference type="Proteomes" id="UP000298030"/>
    </source>
</evidence>
<dbReference type="Proteomes" id="UP000298030">
    <property type="component" value="Unassembled WGS sequence"/>
</dbReference>
<dbReference type="GO" id="GO:0035101">
    <property type="term" value="C:FACT complex"/>
    <property type="evidence" value="ECO:0007669"/>
    <property type="project" value="UniProtKB-UniRule"/>
</dbReference>
<dbReference type="FunFam" id="3.90.230.10:FF:000005">
    <property type="entry name" value="FACT complex subunit spt16"/>
    <property type="match status" value="1"/>
</dbReference>
<feature type="domain" description="FACT complex subunit SPT16 middle" evidence="15">
    <location>
        <begin position="554"/>
        <end position="704"/>
    </location>
</feature>
<dbReference type="SMART" id="SM01285">
    <property type="entry name" value="FACT-Spt16_Nlob"/>
    <property type="match status" value="1"/>
</dbReference>
<feature type="compositionally biased region" description="Acidic residues" evidence="13">
    <location>
        <begin position="1002"/>
        <end position="1014"/>
    </location>
</feature>
<feature type="domain" description="FACT complex subunit SPT16 N-terminal lobe" evidence="14">
    <location>
        <begin position="5"/>
        <end position="169"/>
    </location>
</feature>
<evidence type="ECO:0000256" key="13">
    <source>
        <dbReference type="SAM" id="MobiDB-lite"/>
    </source>
</evidence>
<feature type="compositionally biased region" description="Low complexity" evidence="13">
    <location>
        <begin position="517"/>
        <end position="527"/>
    </location>
</feature>
<dbReference type="PANTHER" id="PTHR13980:SF15">
    <property type="entry name" value="FACT COMPLEX SUBUNIT SPT16"/>
    <property type="match status" value="1"/>
</dbReference>
<dbReference type="InterPro" id="IPR029148">
    <property type="entry name" value="FACT-SPT16_Nlobe"/>
</dbReference>
<evidence type="ECO:0000256" key="6">
    <source>
        <dbReference type="ARBA" id="ARBA00023054"/>
    </source>
</evidence>
<feature type="compositionally biased region" description="Basic residues" evidence="13">
    <location>
        <begin position="1042"/>
        <end position="1058"/>
    </location>
</feature>
<dbReference type="Gene3D" id="2.30.29.30">
    <property type="entry name" value="Pleckstrin-homology domain (PH domain)/Phosphotyrosine-binding domain (PTB)"/>
    <property type="match status" value="1"/>
</dbReference>
<dbReference type="FunFam" id="2.30.29.210:FF:000001">
    <property type="entry name" value="FACT complex subunit spt16"/>
    <property type="match status" value="1"/>
</dbReference>
<dbReference type="InterPro" id="IPR036005">
    <property type="entry name" value="Creatinase/aminopeptidase-like"/>
</dbReference>
<feature type="region of interest" description="Disordered" evidence="13">
    <location>
        <begin position="513"/>
        <end position="532"/>
    </location>
</feature>
<keyword evidence="18" id="KW-1185">Reference proteome</keyword>
<dbReference type="InterPro" id="IPR056595">
    <property type="entry name" value="Fact-SPT16_PH"/>
</dbReference>
<comment type="similarity">
    <text evidence="1 11">Belongs to the peptidase M24 family. SPT16 subfamily.</text>
</comment>
<evidence type="ECO:0000256" key="1">
    <source>
        <dbReference type="ARBA" id="ARBA00010779"/>
    </source>
</evidence>
<keyword evidence="5 11" id="KW-0805">Transcription regulation</keyword>
<evidence type="ECO:0000259" key="15">
    <source>
        <dbReference type="SMART" id="SM01286"/>
    </source>
</evidence>
<evidence type="ECO:0000256" key="10">
    <source>
        <dbReference type="ARBA" id="ARBA00025370"/>
    </source>
</evidence>
<evidence type="ECO:0000256" key="4">
    <source>
        <dbReference type="ARBA" id="ARBA00022763"/>
    </source>
</evidence>
<dbReference type="Gene3D" id="3.40.350.10">
    <property type="entry name" value="Creatinase/prolidase N-terminal domain"/>
    <property type="match status" value="1"/>
</dbReference>
<dbReference type="EMBL" id="QPFP01000006">
    <property type="protein sequence ID" value="TEB36014.1"/>
    <property type="molecule type" value="Genomic_DNA"/>
</dbReference>
<dbReference type="InterPro" id="IPR011993">
    <property type="entry name" value="PH-like_dom_sf"/>
</dbReference>
<dbReference type="AlphaFoldDB" id="A0A4Y7TPY7"/>
<dbReference type="Pfam" id="PF21091">
    <property type="entry name" value="SPT16_C"/>
    <property type="match status" value="1"/>
</dbReference>
<keyword evidence="9 11" id="KW-0539">Nucleus</keyword>
<organism evidence="17 18">
    <name type="scientific">Coprinellus micaceus</name>
    <name type="common">Glistening ink-cap mushroom</name>
    <name type="synonym">Coprinus micaceus</name>
    <dbReference type="NCBI Taxonomy" id="71717"/>
    <lineage>
        <taxon>Eukaryota</taxon>
        <taxon>Fungi</taxon>
        <taxon>Dikarya</taxon>
        <taxon>Basidiomycota</taxon>
        <taxon>Agaricomycotina</taxon>
        <taxon>Agaricomycetes</taxon>
        <taxon>Agaricomycetidae</taxon>
        <taxon>Agaricales</taxon>
        <taxon>Agaricineae</taxon>
        <taxon>Psathyrellaceae</taxon>
        <taxon>Coprinellus</taxon>
    </lineage>
</organism>
<evidence type="ECO:0000256" key="3">
    <source>
        <dbReference type="ARBA" id="ARBA00022705"/>
    </source>
</evidence>